<reference evidence="1" key="1">
    <citation type="submission" date="2018-02" db="EMBL/GenBank/DDBJ databases">
        <title>Rhizophora mucronata_Transcriptome.</title>
        <authorList>
            <person name="Meera S.P."/>
            <person name="Sreeshan A."/>
            <person name="Augustine A."/>
        </authorList>
    </citation>
    <scope>NUCLEOTIDE SEQUENCE</scope>
    <source>
        <tissue evidence="1">Leaf</tissue>
    </source>
</reference>
<evidence type="ECO:0000313" key="1">
    <source>
        <dbReference type="EMBL" id="MBX62641.1"/>
    </source>
</evidence>
<sequence length="17" mass="2028">MCKKQVDFNNSTQLFPK</sequence>
<dbReference type="AlphaFoldDB" id="A0A2P2Q6P4"/>
<protein>
    <submittedName>
        <fullName evidence="1">Uncharacterized protein</fullName>
    </submittedName>
</protein>
<name>A0A2P2Q6P4_RHIMU</name>
<dbReference type="EMBL" id="GGEC01082157">
    <property type="protein sequence ID" value="MBX62641.1"/>
    <property type="molecule type" value="Transcribed_RNA"/>
</dbReference>
<accession>A0A2P2Q6P4</accession>
<proteinExistence type="predicted"/>
<organism evidence="1">
    <name type="scientific">Rhizophora mucronata</name>
    <name type="common">Asiatic mangrove</name>
    <dbReference type="NCBI Taxonomy" id="61149"/>
    <lineage>
        <taxon>Eukaryota</taxon>
        <taxon>Viridiplantae</taxon>
        <taxon>Streptophyta</taxon>
        <taxon>Embryophyta</taxon>
        <taxon>Tracheophyta</taxon>
        <taxon>Spermatophyta</taxon>
        <taxon>Magnoliopsida</taxon>
        <taxon>eudicotyledons</taxon>
        <taxon>Gunneridae</taxon>
        <taxon>Pentapetalae</taxon>
        <taxon>rosids</taxon>
        <taxon>fabids</taxon>
        <taxon>Malpighiales</taxon>
        <taxon>Rhizophoraceae</taxon>
        <taxon>Rhizophora</taxon>
    </lineage>
</organism>